<sequence>MIQITRNFINFSNIKKNNYLKIYLLYTILFNVSFIYMTSNSTNLIIVESPSKAKTLKRYLGSEYQIEASVGHIRDLPKSDLGVDVNNGFKATYVASEDKSKVIKQLKKLIKNASTLYLATDPDREGEAIAWHIK</sequence>
<gene>
    <name evidence="3" type="ORF">METZ01_LOCUS319438</name>
</gene>
<evidence type="ECO:0000256" key="1">
    <source>
        <dbReference type="SAM" id="Phobius"/>
    </source>
</evidence>
<dbReference type="InterPro" id="IPR023405">
    <property type="entry name" value="Topo_IA_core_domain"/>
</dbReference>
<keyword evidence="1" id="KW-1133">Transmembrane helix</keyword>
<dbReference type="AlphaFoldDB" id="A0A382NZH8"/>
<evidence type="ECO:0000259" key="2">
    <source>
        <dbReference type="PROSITE" id="PS50880"/>
    </source>
</evidence>
<dbReference type="EMBL" id="UINC01103868">
    <property type="protein sequence ID" value="SVC66584.1"/>
    <property type="molecule type" value="Genomic_DNA"/>
</dbReference>
<keyword evidence="1" id="KW-0472">Membrane</keyword>
<dbReference type="GO" id="GO:0003917">
    <property type="term" value="F:DNA topoisomerase type I (single strand cut, ATP-independent) activity"/>
    <property type="evidence" value="ECO:0007669"/>
    <property type="project" value="InterPro"/>
</dbReference>
<dbReference type="InterPro" id="IPR006171">
    <property type="entry name" value="TOPRIM_dom"/>
</dbReference>
<dbReference type="InterPro" id="IPR000380">
    <property type="entry name" value="Topo_IA"/>
</dbReference>
<dbReference type="PANTHER" id="PTHR42785:SF1">
    <property type="entry name" value="DNA TOPOISOMERASE"/>
    <property type="match status" value="1"/>
</dbReference>
<dbReference type="SMART" id="SM00493">
    <property type="entry name" value="TOPRIM"/>
    <property type="match status" value="1"/>
</dbReference>
<dbReference type="GO" id="GO:0003677">
    <property type="term" value="F:DNA binding"/>
    <property type="evidence" value="ECO:0007669"/>
    <property type="project" value="InterPro"/>
</dbReference>
<proteinExistence type="predicted"/>
<feature type="transmembrane region" description="Helical" evidence="1">
    <location>
        <begin position="20"/>
        <end position="37"/>
    </location>
</feature>
<reference evidence="3" key="1">
    <citation type="submission" date="2018-05" db="EMBL/GenBank/DDBJ databases">
        <authorList>
            <person name="Lanie J.A."/>
            <person name="Ng W.-L."/>
            <person name="Kazmierczak K.M."/>
            <person name="Andrzejewski T.M."/>
            <person name="Davidsen T.M."/>
            <person name="Wayne K.J."/>
            <person name="Tettelin H."/>
            <person name="Glass J.I."/>
            <person name="Rusch D."/>
            <person name="Podicherti R."/>
            <person name="Tsui H.-C.T."/>
            <person name="Winkler M.E."/>
        </authorList>
    </citation>
    <scope>NUCLEOTIDE SEQUENCE</scope>
</reference>
<dbReference type="SUPFAM" id="SSF56712">
    <property type="entry name" value="Prokaryotic type I DNA topoisomerase"/>
    <property type="match status" value="1"/>
</dbReference>
<protein>
    <recommendedName>
        <fullName evidence="2">Toprim domain-containing protein</fullName>
    </recommendedName>
</protein>
<feature type="domain" description="Toprim" evidence="2">
    <location>
        <begin position="42"/>
        <end position="134"/>
    </location>
</feature>
<dbReference type="Gene3D" id="3.40.50.140">
    <property type="match status" value="1"/>
</dbReference>
<keyword evidence="1" id="KW-0812">Transmembrane</keyword>
<dbReference type="Pfam" id="PF01751">
    <property type="entry name" value="Toprim"/>
    <property type="match status" value="1"/>
</dbReference>
<organism evidence="3">
    <name type="scientific">marine metagenome</name>
    <dbReference type="NCBI Taxonomy" id="408172"/>
    <lineage>
        <taxon>unclassified sequences</taxon>
        <taxon>metagenomes</taxon>
        <taxon>ecological metagenomes</taxon>
    </lineage>
</organism>
<feature type="non-terminal residue" evidence="3">
    <location>
        <position position="134"/>
    </location>
</feature>
<dbReference type="GO" id="GO:0006265">
    <property type="term" value="P:DNA topological change"/>
    <property type="evidence" value="ECO:0007669"/>
    <property type="project" value="InterPro"/>
</dbReference>
<dbReference type="PANTHER" id="PTHR42785">
    <property type="entry name" value="DNA TOPOISOMERASE, TYPE IA, CORE"/>
    <property type="match status" value="1"/>
</dbReference>
<evidence type="ECO:0000313" key="3">
    <source>
        <dbReference type="EMBL" id="SVC66584.1"/>
    </source>
</evidence>
<name>A0A382NZH8_9ZZZZ</name>
<dbReference type="PROSITE" id="PS50880">
    <property type="entry name" value="TOPRIM"/>
    <property type="match status" value="1"/>
</dbReference>
<accession>A0A382NZH8</accession>